<feature type="chain" id="PRO_5045471213" evidence="1">
    <location>
        <begin position="23"/>
        <end position="131"/>
    </location>
</feature>
<comment type="caution">
    <text evidence="2">The sequence shown here is derived from an EMBL/GenBank/DDBJ whole genome shotgun (WGS) entry which is preliminary data.</text>
</comment>
<evidence type="ECO:0000313" key="3">
    <source>
        <dbReference type="Proteomes" id="UP001500426"/>
    </source>
</evidence>
<dbReference type="Proteomes" id="UP001500426">
    <property type="component" value="Unassembled WGS sequence"/>
</dbReference>
<reference evidence="3" key="1">
    <citation type="journal article" date="2019" name="Int. J. Syst. Evol. Microbiol.">
        <title>The Global Catalogue of Microorganisms (GCM) 10K type strain sequencing project: providing services to taxonomists for standard genome sequencing and annotation.</title>
        <authorList>
            <consortium name="The Broad Institute Genomics Platform"/>
            <consortium name="The Broad Institute Genome Sequencing Center for Infectious Disease"/>
            <person name="Wu L."/>
            <person name="Ma J."/>
        </authorList>
    </citation>
    <scope>NUCLEOTIDE SEQUENCE [LARGE SCALE GENOMIC DNA]</scope>
    <source>
        <strain evidence="3">JCM 17068</strain>
    </source>
</reference>
<organism evidence="2 3">
    <name type="scientific">Flavobacterium chungnamense</name>
    <dbReference type="NCBI Taxonomy" id="706182"/>
    <lineage>
        <taxon>Bacteria</taxon>
        <taxon>Pseudomonadati</taxon>
        <taxon>Bacteroidota</taxon>
        <taxon>Flavobacteriia</taxon>
        <taxon>Flavobacteriales</taxon>
        <taxon>Flavobacteriaceae</taxon>
        <taxon>Flavobacterium</taxon>
    </lineage>
</organism>
<gene>
    <name evidence="2" type="ORF">GCM10022388_12990</name>
</gene>
<keyword evidence="1" id="KW-0732">Signal</keyword>
<protein>
    <submittedName>
        <fullName evidence="2">Uncharacterized protein</fullName>
    </submittedName>
</protein>
<dbReference type="RefSeq" id="WP_345092422.1">
    <property type="nucleotide sequence ID" value="NZ_BAABCS010000014.1"/>
</dbReference>
<proteinExistence type="predicted"/>
<name>A0ABP7UP55_9FLAO</name>
<evidence type="ECO:0000313" key="2">
    <source>
        <dbReference type="EMBL" id="GAA4048735.1"/>
    </source>
</evidence>
<sequence length="131" mass="14873">MMKLIKSLFAIAFFFAINTVSAQSIASKWPQLNDFQQLLVKTFEPAGEGNFGPIKNSCEYLVEKAEALDVNTMPQDLRNPKADEAVVVLKRQTKLVAELVRTKASDVELMKSFQKLNETYDRLLSLYEPKK</sequence>
<accession>A0ABP7UP55</accession>
<dbReference type="EMBL" id="BAABCS010000014">
    <property type="protein sequence ID" value="GAA4048735.1"/>
    <property type="molecule type" value="Genomic_DNA"/>
</dbReference>
<evidence type="ECO:0000256" key="1">
    <source>
        <dbReference type="SAM" id="SignalP"/>
    </source>
</evidence>
<keyword evidence="3" id="KW-1185">Reference proteome</keyword>
<feature type="signal peptide" evidence="1">
    <location>
        <begin position="1"/>
        <end position="22"/>
    </location>
</feature>